<accession>A0A813RIM8</accession>
<comment type="caution">
    <text evidence="13">The sequence shown here is derived from an EMBL/GenBank/DDBJ whole genome shotgun (WGS) entry which is preliminary data.</text>
</comment>
<dbReference type="Proteomes" id="UP000682733">
    <property type="component" value="Unassembled WGS sequence"/>
</dbReference>
<dbReference type="EMBL" id="CAJOBA010058656">
    <property type="protein sequence ID" value="CAF4309933.1"/>
    <property type="molecule type" value="Genomic_DNA"/>
</dbReference>
<evidence type="ECO:0000256" key="8">
    <source>
        <dbReference type="ARBA" id="ARBA00023136"/>
    </source>
</evidence>
<evidence type="ECO:0000256" key="5">
    <source>
        <dbReference type="ARBA" id="ARBA00022892"/>
    </source>
</evidence>
<dbReference type="Proteomes" id="UP000681722">
    <property type="component" value="Unassembled WGS sequence"/>
</dbReference>
<evidence type="ECO:0000256" key="11">
    <source>
        <dbReference type="RuleBase" id="RU366052"/>
    </source>
</evidence>
<feature type="domain" description="MHD" evidence="12">
    <location>
        <begin position="58"/>
        <end position="299"/>
    </location>
</feature>
<evidence type="ECO:0000313" key="17">
    <source>
        <dbReference type="Proteomes" id="UP000663829"/>
    </source>
</evidence>
<sequence length="299" mass="33261">TATRPSTGKAMKLGTKGKNVESFVDQLKSEGEVIGSATATATQTKTKQQSQALPTVQKDEIHIKQEEKLTVRCGRDGGVENLEIHGMFMLRIKSEEHGRIFVAIQNNEARNIQLQTHPNIDKKLFVSDSVIGLKNPEKPFPANQEVGVLKWRYQSTDAKEIPLTINCWPNETSSGGCDVNIEYELQNTNLVLKDVIIYVPLPSGGQTPVIGRIDGDYSFDNRKTCLLWSLPVIDQSNSEGTLEFSVRGKTADFFPVKVEFVSETPFFDIKIAGVKSVDTRESVPYSSETSLVVEKYEYV</sequence>
<evidence type="ECO:0000256" key="9">
    <source>
        <dbReference type="ARBA" id="ARBA00023329"/>
    </source>
</evidence>
<evidence type="ECO:0000256" key="1">
    <source>
        <dbReference type="ARBA" id="ARBA00010516"/>
    </source>
</evidence>
<dbReference type="SUPFAM" id="SSF49447">
    <property type="entry name" value="Second domain of Mu2 adaptin subunit (ap50) of ap2 adaptor"/>
    <property type="match status" value="1"/>
</dbReference>
<comment type="subcellular location">
    <subcellularLocation>
        <location evidence="10 11">Cytoplasm</location>
    </subcellularLocation>
    <subcellularLocation>
        <location evidence="10 11">Cytoplasmic vesicle</location>
        <location evidence="10 11">COPI-coated vesicle membrane</location>
        <topology evidence="10 11">Peripheral membrane protein</topology>
        <orientation evidence="10 11">Cytoplasmic side</orientation>
    </subcellularLocation>
    <subcellularLocation>
        <location evidence="10 11">Golgi apparatus membrane</location>
        <topology evidence="10 11">Peripheral membrane protein</topology>
        <orientation evidence="10 11">Cytoplasmic side</orientation>
    </subcellularLocation>
</comment>
<comment type="function">
    <text evidence="10">The coatomer is a cytosolic protein complex that binds to dilysine motifs and reversibly associates with Golgi non-clathrin-coated vesicles, which further mediate biosynthetic protein transport from the ER, via the Golgi up to the trans Golgi network. Coatomer complex is required for budding from Golgi membranes, and is essential for the retrograde Golgi-to-ER transport of dilysine-tagged proteins.</text>
</comment>
<evidence type="ECO:0000259" key="12">
    <source>
        <dbReference type="PROSITE" id="PS51072"/>
    </source>
</evidence>
<dbReference type="EMBL" id="CAJNOQ010000289">
    <property type="protein sequence ID" value="CAF0782961.1"/>
    <property type="molecule type" value="Genomic_DNA"/>
</dbReference>
<keyword evidence="9 10" id="KW-0968">Cytoplasmic vesicle</keyword>
<dbReference type="PANTHER" id="PTHR10121:SF0">
    <property type="entry name" value="COATOMER SUBUNIT DELTA"/>
    <property type="match status" value="1"/>
</dbReference>
<evidence type="ECO:0000256" key="2">
    <source>
        <dbReference type="ARBA" id="ARBA00011775"/>
    </source>
</evidence>
<dbReference type="InterPro" id="IPR036168">
    <property type="entry name" value="AP2_Mu_C_sf"/>
</dbReference>
<keyword evidence="6 10" id="KW-0653">Protein transport</keyword>
<keyword evidence="5 10" id="KW-0931">ER-Golgi transport</keyword>
<dbReference type="GO" id="GO:0030126">
    <property type="term" value="C:COPI vesicle coat"/>
    <property type="evidence" value="ECO:0007669"/>
    <property type="project" value="UniProtKB-UniRule"/>
</dbReference>
<organism evidence="13 17">
    <name type="scientific">Didymodactylos carnosus</name>
    <dbReference type="NCBI Taxonomy" id="1234261"/>
    <lineage>
        <taxon>Eukaryota</taxon>
        <taxon>Metazoa</taxon>
        <taxon>Spiralia</taxon>
        <taxon>Gnathifera</taxon>
        <taxon>Rotifera</taxon>
        <taxon>Eurotatoria</taxon>
        <taxon>Bdelloidea</taxon>
        <taxon>Philodinida</taxon>
        <taxon>Philodinidae</taxon>
        <taxon>Didymodactylos</taxon>
    </lineage>
</organism>
<keyword evidence="8 10" id="KW-0472">Membrane</keyword>
<dbReference type="EMBL" id="CAJOBC010000289">
    <property type="protein sequence ID" value="CAF3566447.1"/>
    <property type="molecule type" value="Genomic_DNA"/>
</dbReference>
<dbReference type="InterPro" id="IPR027059">
    <property type="entry name" value="Coatomer_dsu"/>
</dbReference>
<dbReference type="FunFam" id="2.60.40.1170:FF:000007">
    <property type="entry name" value="Coatomer subunit delta"/>
    <property type="match status" value="1"/>
</dbReference>
<dbReference type="Gene3D" id="2.60.40.1170">
    <property type="entry name" value="Mu homology domain, subdomain B"/>
    <property type="match status" value="2"/>
</dbReference>
<gene>
    <name evidence="13" type="ORF">GPM918_LOCUS2573</name>
    <name evidence="14" type="ORF">OVA965_LOCUS37884</name>
    <name evidence="15" type="ORF">SRO942_LOCUS2573</name>
    <name evidence="16" type="ORF">TMI583_LOCUS39005</name>
</gene>
<reference evidence="13" key="1">
    <citation type="submission" date="2021-02" db="EMBL/GenBank/DDBJ databases">
        <authorList>
            <person name="Nowell W R."/>
        </authorList>
    </citation>
    <scope>NUCLEOTIDE SEQUENCE</scope>
</reference>
<proteinExistence type="inferred from homology"/>
<dbReference type="GO" id="GO:0006888">
    <property type="term" value="P:endoplasmic reticulum to Golgi vesicle-mediated transport"/>
    <property type="evidence" value="ECO:0007669"/>
    <property type="project" value="TreeGrafter"/>
</dbReference>
<dbReference type="InterPro" id="IPR028565">
    <property type="entry name" value="MHD"/>
</dbReference>
<comment type="subunit">
    <text evidence="2 10">Oligomeric complex that consists of at least the alpha, beta, beta', gamma, delta, epsilon and zeta subunits.</text>
</comment>
<dbReference type="Proteomes" id="UP000677228">
    <property type="component" value="Unassembled WGS sequence"/>
</dbReference>
<dbReference type="GO" id="GO:0006890">
    <property type="term" value="P:retrograde vesicle-mediated transport, Golgi to endoplasmic reticulum"/>
    <property type="evidence" value="ECO:0007669"/>
    <property type="project" value="UniProtKB-UniRule"/>
</dbReference>
<evidence type="ECO:0000256" key="7">
    <source>
        <dbReference type="ARBA" id="ARBA00023034"/>
    </source>
</evidence>
<comment type="similarity">
    <text evidence="1 10">Belongs to the adaptor complexes medium subunit family. Delta-COP subfamily.</text>
</comment>
<evidence type="ECO:0000313" key="15">
    <source>
        <dbReference type="EMBL" id="CAF3566447.1"/>
    </source>
</evidence>
<dbReference type="AlphaFoldDB" id="A0A813RIM8"/>
<dbReference type="Proteomes" id="UP000663829">
    <property type="component" value="Unassembled WGS sequence"/>
</dbReference>
<evidence type="ECO:0000256" key="3">
    <source>
        <dbReference type="ARBA" id="ARBA00022448"/>
    </source>
</evidence>
<evidence type="ECO:0000313" key="14">
    <source>
        <dbReference type="EMBL" id="CAF1523213.1"/>
    </source>
</evidence>
<dbReference type="GO" id="GO:0000139">
    <property type="term" value="C:Golgi membrane"/>
    <property type="evidence" value="ECO:0007669"/>
    <property type="project" value="UniProtKB-SubCell"/>
</dbReference>
<evidence type="ECO:0000256" key="10">
    <source>
        <dbReference type="RuleBase" id="RU364018"/>
    </source>
</evidence>
<evidence type="ECO:0000313" key="16">
    <source>
        <dbReference type="EMBL" id="CAF4309933.1"/>
    </source>
</evidence>
<evidence type="ECO:0000256" key="4">
    <source>
        <dbReference type="ARBA" id="ARBA00022490"/>
    </source>
</evidence>
<feature type="non-terminal residue" evidence="13">
    <location>
        <position position="1"/>
    </location>
</feature>
<dbReference type="PROSITE" id="PS51072">
    <property type="entry name" value="MHD"/>
    <property type="match status" value="1"/>
</dbReference>
<keyword evidence="4 10" id="KW-0963">Cytoplasm</keyword>
<dbReference type="EMBL" id="CAJNOK010036518">
    <property type="protein sequence ID" value="CAF1523213.1"/>
    <property type="molecule type" value="Genomic_DNA"/>
</dbReference>
<evidence type="ECO:0000256" key="6">
    <source>
        <dbReference type="ARBA" id="ARBA00022927"/>
    </source>
</evidence>
<keyword evidence="17" id="KW-1185">Reference proteome</keyword>
<dbReference type="OrthoDB" id="10266042at2759"/>
<dbReference type="CDD" id="cd09254">
    <property type="entry name" value="AP_delta-COPI_MHD"/>
    <property type="match status" value="1"/>
</dbReference>
<dbReference type="GO" id="GO:0051645">
    <property type="term" value="P:Golgi localization"/>
    <property type="evidence" value="ECO:0007669"/>
    <property type="project" value="TreeGrafter"/>
</dbReference>
<name>A0A813RIM8_9BILA</name>
<keyword evidence="3 10" id="KW-0813">Transport</keyword>
<dbReference type="PANTHER" id="PTHR10121">
    <property type="entry name" value="COATOMER SUBUNIT DELTA"/>
    <property type="match status" value="1"/>
</dbReference>
<protein>
    <recommendedName>
        <fullName evidence="10">Coatomer subunit delta</fullName>
    </recommendedName>
</protein>
<keyword evidence="7 10" id="KW-0333">Golgi apparatus</keyword>
<dbReference type="GO" id="GO:0015031">
    <property type="term" value="P:protein transport"/>
    <property type="evidence" value="ECO:0007669"/>
    <property type="project" value="UniProtKB-KW"/>
</dbReference>
<dbReference type="Pfam" id="PF00928">
    <property type="entry name" value="Adap_comp_sub"/>
    <property type="match status" value="1"/>
</dbReference>
<evidence type="ECO:0000313" key="13">
    <source>
        <dbReference type="EMBL" id="CAF0782961.1"/>
    </source>
</evidence>